<protein>
    <submittedName>
        <fullName evidence="1">Uncharacterized protein</fullName>
    </submittedName>
</protein>
<dbReference type="Proteomes" id="UP001234297">
    <property type="component" value="Chromosome 9"/>
</dbReference>
<evidence type="ECO:0000313" key="2">
    <source>
        <dbReference type="Proteomes" id="UP001234297"/>
    </source>
</evidence>
<keyword evidence="2" id="KW-1185">Reference proteome</keyword>
<accession>A0ACC2KH21</accession>
<name>A0ACC2KH21_PERAE</name>
<proteinExistence type="predicted"/>
<comment type="caution">
    <text evidence="1">The sequence shown here is derived from an EMBL/GenBank/DDBJ whole genome shotgun (WGS) entry which is preliminary data.</text>
</comment>
<gene>
    <name evidence="1" type="ORF">MRB53_028907</name>
</gene>
<sequence>MCGVYYSGELLTRHGHFLSRRKFLYLNNLLVVLYWNLGAESADRGVERRIAREQILSFWAPILAIVLLFLFNKISEELPHHCYNRH</sequence>
<organism evidence="1 2">
    <name type="scientific">Persea americana</name>
    <name type="common">Avocado</name>
    <dbReference type="NCBI Taxonomy" id="3435"/>
    <lineage>
        <taxon>Eukaryota</taxon>
        <taxon>Viridiplantae</taxon>
        <taxon>Streptophyta</taxon>
        <taxon>Embryophyta</taxon>
        <taxon>Tracheophyta</taxon>
        <taxon>Spermatophyta</taxon>
        <taxon>Magnoliopsida</taxon>
        <taxon>Magnoliidae</taxon>
        <taxon>Laurales</taxon>
        <taxon>Lauraceae</taxon>
        <taxon>Persea</taxon>
    </lineage>
</organism>
<evidence type="ECO:0000313" key="1">
    <source>
        <dbReference type="EMBL" id="KAJ8620378.1"/>
    </source>
</evidence>
<dbReference type="EMBL" id="CM056817">
    <property type="protein sequence ID" value="KAJ8620378.1"/>
    <property type="molecule type" value="Genomic_DNA"/>
</dbReference>
<reference evidence="1 2" key="1">
    <citation type="journal article" date="2022" name="Hortic Res">
        <title>A haplotype resolved chromosomal level avocado genome allows analysis of novel avocado genes.</title>
        <authorList>
            <person name="Nath O."/>
            <person name="Fletcher S.J."/>
            <person name="Hayward A."/>
            <person name="Shaw L.M."/>
            <person name="Masouleh A.K."/>
            <person name="Furtado A."/>
            <person name="Henry R.J."/>
            <person name="Mitter N."/>
        </authorList>
    </citation>
    <scope>NUCLEOTIDE SEQUENCE [LARGE SCALE GENOMIC DNA]</scope>
    <source>
        <strain evidence="2">cv. Hass</strain>
    </source>
</reference>